<dbReference type="SUPFAM" id="SSF48576">
    <property type="entry name" value="Terpenoid synthases"/>
    <property type="match status" value="1"/>
</dbReference>
<dbReference type="SFLD" id="SFLDS00005">
    <property type="entry name" value="Isoprenoid_Synthase_Type_I"/>
    <property type="match status" value="1"/>
</dbReference>
<proteinExistence type="inferred from homology"/>
<comment type="cofactor">
    <cofactor evidence="1">
        <name>Mg(2+)</name>
        <dbReference type="ChEBI" id="CHEBI:18420"/>
    </cofactor>
</comment>
<dbReference type="PROSITE" id="PS00723">
    <property type="entry name" value="POLYPRENYL_SYNTHASE_1"/>
    <property type="match status" value="1"/>
</dbReference>
<evidence type="ECO:0000256" key="1">
    <source>
        <dbReference type="ARBA" id="ARBA00001946"/>
    </source>
</evidence>
<evidence type="ECO:0000256" key="4">
    <source>
        <dbReference type="ARBA" id="ARBA00022723"/>
    </source>
</evidence>
<dbReference type="InterPro" id="IPR008949">
    <property type="entry name" value="Isoprenoid_synthase_dom_sf"/>
</dbReference>
<dbReference type="GO" id="GO:0016740">
    <property type="term" value="F:transferase activity"/>
    <property type="evidence" value="ECO:0007669"/>
    <property type="project" value="UniProtKB-KW"/>
</dbReference>
<evidence type="ECO:0000256" key="6">
    <source>
        <dbReference type="RuleBase" id="RU004466"/>
    </source>
</evidence>
<organism evidence="7 8">
    <name type="scientific">Luteococcus sanguinis</name>
    <dbReference type="NCBI Taxonomy" id="174038"/>
    <lineage>
        <taxon>Bacteria</taxon>
        <taxon>Bacillati</taxon>
        <taxon>Actinomycetota</taxon>
        <taxon>Actinomycetes</taxon>
        <taxon>Propionibacteriales</taxon>
        <taxon>Propionibacteriaceae</taxon>
        <taxon>Luteococcus</taxon>
    </lineage>
</organism>
<gene>
    <name evidence="7" type="ORF">ACFP57_10520</name>
</gene>
<evidence type="ECO:0000313" key="7">
    <source>
        <dbReference type="EMBL" id="MFC6397410.1"/>
    </source>
</evidence>
<comment type="similarity">
    <text evidence="2 6">Belongs to the FPP/GGPP synthase family.</text>
</comment>
<dbReference type="Gene3D" id="1.10.600.10">
    <property type="entry name" value="Farnesyl Diphosphate Synthase"/>
    <property type="match status" value="1"/>
</dbReference>
<keyword evidence="8" id="KW-1185">Reference proteome</keyword>
<dbReference type="CDD" id="cd00685">
    <property type="entry name" value="Trans_IPPS_HT"/>
    <property type="match status" value="1"/>
</dbReference>
<comment type="caution">
    <text evidence="7">The sequence shown here is derived from an EMBL/GenBank/DDBJ whole genome shotgun (WGS) entry which is preliminary data.</text>
</comment>
<dbReference type="Proteomes" id="UP001596266">
    <property type="component" value="Unassembled WGS sequence"/>
</dbReference>
<dbReference type="EC" id="2.5.1.-" evidence="7"/>
<dbReference type="RefSeq" id="WP_343885701.1">
    <property type="nucleotide sequence ID" value="NZ_BAAAKI010000010.1"/>
</dbReference>
<protein>
    <submittedName>
        <fullName evidence="7">Polyprenyl synthetase family protein</fullName>
        <ecNumber evidence="7">2.5.1.-</ecNumber>
    </submittedName>
</protein>
<sequence>MATTQTPLHSFTPADPVGRGFREAVGDAIDAFLTARGPELAAIGPELDLTLGLARDFTGGGKRLRPAFCWWGHVAAAGAPSDPDALVRAAASLDLLHVSALVHDDVMDGSDTRRGLPAAHRQYQALHEQRAGRGSSEAFGRAGAILLGDLLVMWSEQMYARSGLDLAALERGRPVLEAMRTEVTCGQVLDVVAQSAPASADLADALATANRVVEFKTNRYTVQRPLQLGAALAGGSDELLAHLADFASPLGRAFQFRDDVLGVFGDVERTGKPAGDDLREGKRTVLVAHALAGSSPTAAAELDEMLGNPGLDEGQIDRAREIITASGALAAVERTIRDGYQQALAALERADVTDDGRTALAALADACINRDY</sequence>
<dbReference type="Pfam" id="PF00348">
    <property type="entry name" value="polyprenyl_synt"/>
    <property type="match status" value="1"/>
</dbReference>
<name>A0ABW1X1Q3_9ACTN</name>
<accession>A0ABW1X1Q3</accession>
<keyword evidence="4" id="KW-0479">Metal-binding</keyword>
<keyword evidence="3 6" id="KW-0808">Transferase</keyword>
<dbReference type="PANTHER" id="PTHR12001">
    <property type="entry name" value="GERANYLGERANYL PYROPHOSPHATE SYNTHASE"/>
    <property type="match status" value="1"/>
</dbReference>
<dbReference type="PANTHER" id="PTHR12001:SF85">
    <property type="entry name" value="SHORT CHAIN ISOPRENYL DIPHOSPHATE SYNTHASE"/>
    <property type="match status" value="1"/>
</dbReference>
<evidence type="ECO:0000256" key="2">
    <source>
        <dbReference type="ARBA" id="ARBA00006706"/>
    </source>
</evidence>
<dbReference type="InterPro" id="IPR000092">
    <property type="entry name" value="Polyprenyl_synt"/>
</dbReference>
<reference evidence="8" key="1">
    <citation type="journal article" date="2019" name="Int. J. Syst. Evol. Microbiol.">
        <title>The Global Catalogue of Microorganisms (GCM) 10K type strain sequencing project: providing services to taxonomists for standard genome sequencing and annotation.</title>
        <authorList>
            <consortium name="The Broad Institute Genomics Platform"/>
            <consortium name="The Broad Institute Genome Sequencing Center for Infectious Disease"/>
            <person name="Wu L."/>
            <person name="Ma J."/>
        </authorList>
    </citation>
    <scope>NUCLEOTIDE SEQUENCE [LARGE SCALE GENOMIC DNA]</scope>
    <source>
        <strain evidence="8">CGMCC 1.15277</strain>
    </source>
</reference>
<evidence type="ECO:0000256" key="3">
    <source>
        <dbReference type="ARBA" id="ARBA00022679"/>
    </source>
</evidence>
<dbReference type="EMBL" id="JBHSUA010000020">
    <property type="protein sequence ID" value="MFC6397410.1"/>
    <property type="molecule type" value="Genomic_DNA"/>
</dbReference>
<keyword evidence="5" id="KW-0460">Magnesium</keyword>
<evidence type="ECO:0000256" key="5">
    <source>
        <dbReference type="ARBA" id="ARBA00022842"/>
    </source>
</evidence>
<evidence type="ECO:0000313" key="8">
    <source>
        <dbReference type="Proteomes" id="UP001596266"/>
    </source>
</evidence>
<dbReference type="InterPro" id="IPR033749">
    <property type="entry name" value="Polyprenyl_synt_CS"/>
</dbReference>